<proteinExistence type="predicted"/>
<evidence type="ECO:0000313" key="2">
    <source>
        <dbReference type="Proteomes" id="UP000243937"/>
    </source>
</evidence>
<organism evidence="1 2">
    <name type="scientific">Oceanisphaera profunda</name>
    <dbReference type="NCBI Taxonomy" id="1416627"/>
    <lineage>
        <taxon>Bacteria</taxon>
        <taxon>Pseudomonadati</taxon>
        <taxon>Pseudomonadota</taxon>
        <taxon>Gammaproteobacteria</taxon>
        <taxon>Aeromonadales</taxon>
        <taxon>Aeromonadaceae</taxon>
        <taxon>Oceanisphaera</taxon>
    </lineage>
</organism>
<protein>
    <submittedName>
        <fullName evidence="1">Uncharacterized protein</fullName>
    </submittedName>
</protein>
<evidence type="ECO:0000313" key="1">
    <source>
        <dbReference type="EMBL" id="ART81710.1"/>
    </source>
</evidence>
<dbReference type="EMBL" id="CP021377">
    <property type="protein sequence ID" value="ART81710.1"/>
    <property type="molecule type" value="Genomic_DNA"/>
</dbReference>
<gene>
    <name evidence="1" type="ORF">CBP31_02955</name>
</gene>
<name>A0A1Y0D2F9_9GAMM</name>
<dbReference type="KEGG" id="opf:CBP31_02955"/>
<dbReference type="Proteomes" id="UP000243937">
    <property type="component" value="Chromosome"/>
</dbReference>
<sequence length="83" mass="9411">MTSVVLRSRMVLTVKNKTQTVPILFACQQGGHTTKNNHIKSSCQADQIINTIGIINNMYFRFNLYFSVDSVDSVAEKILFLRT</sequence>
<accession>A0A1Y0D2F9</accession>
<keyword evidence="2" id="KW-1185">Reference proteome</keyword>
<dbReference type="AlphaFoldDB" id="A0A1Y0D2F9"/>
<reference evidence="1 2" key="1">
    <citation type="journal article" date="2014" name="Int. J. Syst. Evol. Microbiol.">
        <title>Oceanisphaera profunda sp. nov., a marine bacterium isolated from deep-sea sediment, and emended description of the genus Oceanisphaera.</title>
        <authorList>
            <person name="Xu Z."/>
            <person name="Zhang X.Y."/>
            <person name="Su H.N."/>
            <person name="Yu Z.C."/>
            <person name="Liu C."/>
            <person name="Li H."/>
            <person name="Chen X.L."/>
            <person name="Song X.Y."/>
            <person name="Xie B.B."/>
            <person name="Qin Q.L."/>
            <person name="Zhou B.C."/>
            <person name="Shi M."/>
            <person name="Huang Y."/>
            <person name="Zhang Y.Z."/>
        </authorList>
    </citation>
    <scope>NUCLEOTIDE SEQUENCE [LARGE SCALE GENOMIC DNA]</scope>
    <source>
        <strain evidence="1 2">SM1222</strain>
    </source>
</reference>